<dbReference type="PANTHER" id="PTHR39344:SF1">
    <property type="entry name" value="UPF0182 PROTEIN SLL1060"/>
    <property type="match status" value="1"/>
</dbReference>
<dbReference type="InterPro" id="IPR005372">
    <property type="entry name" value="UPF0182"/>
</dbReference>
<dbReference type="HAMAP" id="MF_01600">
    <property type="entry name" value="UPF0182"/>
    <property type="match status" value="1"/>
</dbReference>
<comment type="subcellular location">
    <subcellularLocation>
        <location evidence="5">Cell membrane</location>
        <topology evidence="5">Multi-pass membrane protein</topology>
    </subcellularLocation>
</comment>
<evidence type="ECO:0000256" key="4">
    <source>
        <dbReference type="ARBA" id="ARBA00023136"/>
    </source>
</evidence>
<dbReference type="NCBIfam" id="NF000825">
    <property type="entry name" value="PRK00068.1"/>
    <property type="match status" value="1"/>
</dbReference>
<accession>A0A1I4JPC8</accession>
<dbReference type="PANTHER" id="PTHR39344">
    <property type="entry name" value="UPF0182 PROTEIN SLL1060"/>
    <property type="match status" value="1"/>
</dbReference>
<protein>
    <recommendedName>
        <fullName evidence="5">UPF0182 protein SAMN04488085_11572</fullName>
    </recommendedName>
</protein>
<feature type="transmembrane region" description="Helical" evidence="5">
    <location>
        <begin position="261"/>
        <end position="279"/>
    </location>
</feature>
<dbReference type="GO" id="GO:0005576">
    <property type="term" value="C:extracellular region"/>
    <property type="evidence" value="ECO:0007669"/>
    <property type="project" value="TreeGrafter"/>
</dbReference>
<comment type="similarity">
    <text evidence="5">Belongs to the UPF0182 family.</text>
</comment>
<dbReference type="AlphaFoldDB" id="A0A1I4JPC8"/>
<dbReference type="Pfam" id="PF03699">
    <property type="entry name" value="UPF0182"/>
    <property type="match status" value="1"/>
</dbReference>
<dbReference type="OrthoDB" id="9763654at2"/>
<gene>
    <name evidence="7" type="ORF">SAMN04488085_11572</name>
</gene>
<feature type="region of interest" description="Disordered" evidence="6">
    <location>
        <begin position="500"/>
        <end position="523"/>
    </location>
</feature>
<feature type="transmembrane region" description="Helical" evidence="5">
    <location>
        <begin position="167"/>
        <end position="193"/>
    </location>
</feature>
<feature type="region of interest" description="Disordered" evidence="6">
    <location>
        <begin position="887"/>
        <end position="930"/>
    </location>
</feature>
<feature type="transmembrane region" description="Helical" evidence="5">
    <location>
        <begin position="205"/>
        <end position="230"/>
    </location>
</feature>
<dbReference type="InParanoid" id="A0A1I4JPC8"/>
<evidence type="ECO:0000256" key="1">
    <source>
        <dbReference type="ARBA" id="ARBA00022475"/>
    </source>
</evidence>
<evidence type="ECO:0000256" key="2">
    <source>
        <dbReference type="ARBA" id="ARBA00022692"/>
    </source>
</evidence>
<keyword evidence="4 5" id="KW-0472">Membrane</keyword>
<keyword evidence="2 5" id="KW-0812">Transmembrane</keyword>
<feature type="transmembrane region" description="Helical" evidence="5">
    <location>
        <begin position="63"/>
        <end position="85"/>
    </location>
</feature>
<keyword evidence="3 5" id="KW-1133">Transmembrane helix</keyword>
<feature type="transmembrane region" description="Helical" evidence="5">
    <location>
        <begin position="20"/>
        <end position="43"/>
    </location>
</feature>
<sequence>MAMRPPVSVPTLSRRAKVVIGAIGVLLVLFTVIGTLTNVYVDYLWFDETGYTEVFWTELQTRALLFAVAGVATGGLTALAIYLAYRFRPTFRPMSLEQQNLERYRQSLEPRRTLVLTAVAVVLGLFAGFTAQGNWETWLRFRNANDFGRTDPQFGLDLSFFVFDYPFYRLLLGFGFAIVLLALIGSLLTHYVFGGLRLQTPGQKLTSAAMIQLSVLLGLFVALKAVAYWLDRYGLVYSDRGELFAGASYTDVNALLPAKTILVFAAAVCAIAFLANVVVRNFRLPAAALVLLLLSSLVIGVAYPAIVQQFVVRPSANEREADYIERAIAATRDAYGLSDVEYVDYAQQSTGEEVDTGAALAELRNDTETIPNARLLDPNVLSDTFTARQQIRNVYGFPDKLDIDRYTINGETRDYVVAVRELNSAGLSENQDTWINRHTVYTHGNGFVAAPANEVVAGQEGGEPNFTTRDLPTVGNIPVEQPRIYYGELIDDYSVVGAPESATPREFDQPEDGSDQGQINNTYDGKGGVSIGSFFRQLTFAIYYRERNFLLSSAVNDASKVLYVRDPRDRVEKAAPFLEVDGDPYPAVIDGRVTWILDGYTTSDSFPYSESMELGEAASDALTGTGTTALPNEQFNYVRNSVKATVDAYDGTVTLYEWDQKDPVLKAYMRAFPGIVQPREQMPEELVSHVRYPEDLFKLQRDILTRYHVSDPVDFYNQNDRWQVPADPTQETQAAQPPYYILAQRPGDPSASFQLTSALNAFRRENLSSFISASSDPATYGQIQVLRLPGNTPFRGPQQVQQSFITNNQVRPDLTLFNSAESRAVFGNLLTLPIGEDGLLYVEPLYVEGTGENSFPLLQKVLVNYGDRVGYADTLAEALDQVFGAGAGEAATDSGGTPADQPAGEPAPPAEEPAAPAPPSDAGGSSGNAALDEAVANITAALARLQAAQRDGDFRGQGDALADLEAAVEAYNAAVAAQPATPGD</sequence>
<dbReference type="Proteomes" id="UP000199152">
    <property type="component" value="Unassembled WGS sequence"/>
</dbReference>
<proteinExistence type="inferred from homology"/>
<name>A0A1I4JPC8_9ACTN</name>
<feature type="transmembrane region" description="Helical" evidence="5">
    <location>
        <begin position="286"/>
        <end position="306"/>
    </location>
</feature>
<dbReference type="STRING" id="504800.SAMN04488085_11572"/>
<dbReference type="EMBL" id="FOSW01000015">
    <property type="protein sequence ID" value="SFL68057.1"/>
    <property type="molecule type" value="Genomic_DNA"/>
</dbReference>
<keyword evidence="8" id="KW-1185">Reference proteome</keyword>
<evidence type="ECO:0000313" key="8">
    <source>
        <dbReference type="Proteomes" id="UP000199152"/>
    </source>
</evidence>
<evidence type="ECO:0000256" key="3">
    <source>
        <dbReference type="ARBA" id="ARBA00022989"/>
    </source>
</evidence>
<organism evidence="7 8">
    <name type="scientific">Geodermatophilus ruber</name>
    <dbReference type="NCBI Taxonomy" id="504800"/>
    <lineage>
        <taxon>Bacteria</taxon>
        <taxon>Bacillati</taxon>
        <taxon>Actinomycetota</taxon>
        <taxon>Actinomycetes</taxon>
        <taxon>Geodermatophilales</taxon>
        <taxon>Geodermatophilaceae</taxon>
        <taxon>Geodermatophilus</taxon>
    </lineage>
</organism>
<evidence type="ECO:0000256" key="6">
    <source>
        <dbReference type="SAM" id="MobiDB-lite"/>
    </source>
</evidence>
<feature type="compositionally biased region" description="Low complexity" evidence="6">
    <location>
        <begin position="920"/>
        <end position="930"/>
    </location>
</feature>
<evidence type="ECO:0000313" key="7">
    <source>
        <dbReference type="EMBL" id="SFL68057.1"/>
    </source>
</evidence>
<reference evidence="8" key="1">
    <citation type="submission" date="2016-10" db="EMBL/GenBank/DDBJ databases">
        <authorList>
            <person name="Varghese N."/>
            <person name="Submissions S."/>
        </authorList>
    </citation>
    <scope>NUCLEOTIDE SEQUENCE [LARGE SCALE GENOMIC DNA]</scope>
    <source>
        <strain evidence="8">DSM 45317</strain>
    </source>
</reference>
<feature type="compositionally biased region" description="Pro residues" evidence="6">
    <location>
        <begin position="905"/>
        <end position="919"/>
    </location>
</feature>
<keyword evidence="1 5" id="KW-1003">Cell membrane</keyword>
<evidence type="ECO:0000256" key="5">
    <source>
        <dbReference type="HAMAP-Rule" id="MF_01600"/>
    </source>
</evidence>
<dbReference type="GO" id="GO:0005886">
    <property type="term" value="C:plasma membrane"/>
    <property type="evidence" value="ECO:0007669"/>
    <property type="project" value="UniProtKB-SubCell"/>
</dbReference>
<feature type="transmembrane region" description="Helical" evidence="5">
    <location>
        <begin position="113"/>
        <end position="131"/>
    </location>
</feature>